<accession>A0A5S4YJ69</accession>
<evidence type="ECO:0000313" key="1">
    <source>
        <dbReference type="EMBL" id="TYO64158.1"/>
    </source>
</evidence>
<dbReference type="RefSeq" id="WP_148741570.1">
    <property type="nucleotide sequence ID" value="NZ_VSTH01000078.1"/>
</dbReference>
<dbReference type="Proteomes" id="UP000324797">
    <property type="component" value="Unassembled WGS sequence"/>
</dbReference>
<sequence>MEPSVLLANKVVDVIGGATLAAHRPALVIGYDLDGAFERLCRIKACTLALPIGALNRFLQLAIDVCPSRVSQ</sequence>
<evidence type="ECO:0000313" key="2">
    <source>
        <dbReference type="Proteomes" id="UP000324797"/>
    </source>
</evidence>
<reference evidence="1 2" key="1">
    <citation type="submission" date="2019-08" db="EMBL/GenBank/DDBJ databases">
        <title>Bradyrhizobium hipponensis sp. nov., a rhizobium isolated from a Lupinus angustifolius root nodule in Tunisia.</title>
        <authorList>
            <person name="Off K."/>
            <person name="Rejili M."/>
            <person name="Mars M."/>
            <person name="Brachmann A."/>
            <person name="Marin M."/>
        </authorList>
    </citation>
    <scope>NUCLEOTIDE SEQUENCE [LARGE SCALE GENOMIC DNA]</scope>
    <source>
        <strain evidence="2">aSej3</strain>
    </source>
</reference>
<organism evidence="1 2">
    <name type="scientific">Bradyrhizobium hipponense</name>
    <dbReference type="NCBI Taxonomy" id="2605638"/>
    <lineage>
        <taxon>Bacteria</taxon>
        <taxon>Pseudomonadati</taxon>
        <taxon>Pseudomonadota</taxon>
        <taxon>Alphaproteobacteria</taxon>
        <taxon>Hyphomicrobiales</taxon>
        <taxon>Nitrobacteraceae</taxon>
        <taxon>Bradyrhizobium</taxon>
    </lineage>
</organism>
<gene>
    <name evidence="1" type="ORF">FXV83_22520</name>
</gene>
<keyword evidence="2" id="KW-1185">Reference proteome</keyword>
<comment type="caution">
    <text evidence="1">The sequence shown here is derived from an EMBL/GenBank/DDBJ whole genome shotgun (WGS) entry which is preliminary data.</text>
</comment>
<proteinExistence type="predicted"/>
<protein>
    <submittedName>
        <fullName evidence="1">Uncharacterized protein</fullName>
    </submittedName>
</protein>
<dbReference type="EMBL" id="VSTH01000078">
    <property type="protein sequence ID" value="TYO64158.1"/>
    <property type="molecule type" value="Genomic_DNA"/>
</dbReference>
<name>A0A5S4YJ69_9BRAD</name>
<dbReference type="AlphaFoldDB" id="A0A5S4YJ69"/>